<dbReference type="InterPro" id="IPR025661">
    <property type="entry name" value="Pept_asp_AS"/>
</dbReference>
<dbReference type="AlphaFoldDB" id="A0A0H4K825"/>
<dbReference type="InterPro" id="IPR013128">
    <property type="entry name" value="Peptidase_C1A"/>
</dbReference>
<dbReference type="GO" id="GO:0006508">
    <property type="term" value="P:proteolysis"/>
    <property type="evidence" value="ECO:0007669"/>
    <property type="project" value="InterPro"/>
</dbReference>
<dbReference type="PRINTS" id="PR00705">
    <property type="entry name" value="PAPAIN"/>
</dbReference>
<name>A0A0H4K825_TIGJA</name>
<dbReference type="InterPro" id="IPR025660">
    <property type="entry name" value="Pept_his_AS"/>
</dbReference>
<reference evidence="5" key="1">
    <citation type="journal article" date="2015" name="Dev. Comp. Immunol.">
        <title>Genome-wide identification and transcript profile of the whole cathepsin superfamily in the intertidal copepod Tigriopus japonicus.</title>
        <authorList>
            <person name="Jeong C.B."/>
            <person name="Kim B.M."/>
            <person name="Choi H.J."/>
            <person name="Baek I."/>
            <person name="Souissi S."/>
            <person name="Park H.G."/>
            <person name="Lee J.S."/>
            <person name="Rhee J.S."/>
        </authorList>
    </citation>
    <scope>NUCLEOTIDE SEQUENCE</scope>
</reference>
<dbReference type="PROSITE" id="PS00639">
    <property type="entry name" value="THIOL_PROTEASE_HIS"/>
    <property type="match status" value="1"/>
</dbReference>
<keyword evidence="2" id="KW-1015">Disulfide bond</keyword>
<accession>A0A0H4K825</accession>
<comment type="similarity">
    <text evidence="1">Belongs to the peptidase C1 family.</text>
</comment>
<dbReference type="EMBL" id="KR061529">
    <property type="protein sequence ID" value="AKO90287.1"/>
    <property type="molecule type" value="mRNA"/>
</dbReference>
<dbReference type="InterPro" id="IPR039417">
    <property type="entry name" value="Peptidase_C1A_papain-like"/>
</dbReference>
<dbReference type="InterPro" id="IPR000668">
    <property type="entry name" value="Peptidase_C1A_C"/>
</dbReference>
<dbReference type="PROSITE" id="PS00640">
    <property type="entry name" value="THIOL_PROTEASE_ASN"/>
    <property type="match status" value="1"/>
</dbReference>
<dbReference type="SUPFAM" id="SSF54001">
    <property type="entry name" value="Cysteine proteinases"/>
    <property type="match status" value="1"/>
</dbReference>
<feature type="domain" description="Peptidase C1A papain C-terminal" evidence="4">
    <location>
        <begin position="133"/>
        <end position="365"/>
    </location>
</feature>
<keyword evidence="3" id="KW-0732">Signal</keyword>
<dbReference type="PANTHER" id="PTHR12411">
    <property type="entry name" value="CYSTEINE PROTEASE FAMILY C1-RELATED"/>
    <property type="match status" value="1"/>
</dbReference>
<protein>
    <submittedName>
        <fullName evidence="5">Cathepsin-like protein 1</fullName>
    </submittedName>
</protein>
<organism evidence="5">
    <name type="scientific">Tigriopus japonicus</name>
    <name type="common">Copepod</name>
    <dbReference type="NCBI Taxonomy" id="158387"/>
    <lineage>
        <taxon>Eukaryota</taxon>
        <taxon>Metazoa</taxon>
        <taxon>Ecdysozoa</taxon>
        <taxon>Arthropoda</taxon>
        <taxon>Crustacea</taxon>
        <taxon>Multicrustacea</taxon>
        <taxon>Hexanauplia</taxon>
        <taxon>Copepoda</taxon>
        <taxon>Harpacticoida</taxon>
        <taxon>Harpacticidae</taxon>
        <taxon>Tigriopus</taxon>
    </lineage>
</organism>
<reference evidence="5" key="2">
    <citation type="submission" date="2015-04" db="EMBL/GenBank/DDBJ databases">
        <authorList>
            <person name="Rhee J.-S."/>
            <person name="Kim B.-M."/>
            <person name="Jeong C.-B."/>
            <person name="Lee J.-H."/>
            <person name="Lee J.-S."/>
        </authorList>
    </citation>
    <scope>NUCLEOTIDE SEQUENCE</scope>
</reference>
<dbReference type="GO" id="GO:0008234">
    <property type="term" value="F:cysteine-type peptidase activity"/>
    <property type="evidence" value="ECO:0007669"/>
    <property type="project" value="InterPro"/>
</dbReference>
<evidence type="ECO:0000259" key="4">
    <source>
        <dbReference type="SMART" id="SM00645"/>
    </source>
</evidence>
<evidence type="ECO:0000256" key="3">
    <source>
        <dbReference type="SAM" id="SignalP"/>
    </source>
</evidence>
<dbReference type="Pfam" id="PF00112">
    <property type="entry name" value="Peptidase_C1"/>
    <property type="match status" value="1"/>
</dbReference>
<dbReference type="InterPro" id="IPR038765">
    <property type="entry name" value="Papain-like_cys_pep_sf"/>
</dbReference>
<feature type="chain" id="PRO_5018574511" evidence="3">
    <location>
        <begin position="17"/>
        <end position="443"/>
    </location>
</feature>
<sequence>MKLALILLPVLALASASPQNAGCRNCETIDEFAMEFGDIVIDEDEKAKRAKALMDNEDAIRKHNEEFRHGDSNYYMKLNPLSDLPADEEEEQKLGLINVPVDEFSRGAYPLPLDSYDRSSESLLAQVRQNVQAPSAFFVDDNLRTPVKNQQQCGSCAAFATVAAVETCMLKSGANLQGLDLSEQSLLDCAYNPSNYANGCHGASIGAYSTFLASNLDGKLPHELVDPYLNTNPRLQCPNEPSFNTGAKVTQKIVSYGCDEATMEKLIVQYGMVITSLFAGNHTETAVQSGFSNYGGGVFDGCPSKFSSRRNVNHAVTVVGYGEENGVKYWIMRNSWGKQWGMNGYMKIKRGVNMCAIGHECTVPICSTDSAQLSPIPPPPPPSPSCDVSARYVITGLYNWTFRGVTTPIRCTNGICELRAGIMTGNFLCEQLCGSESPKCWDP</sequence>
<dbReference type="CDD" id="cd02248">
    <property type="entry name" value="Peptidase_C1A"/>
    <property type="match status" value="1"/>
</dbReference>
<dbReference type="SMART" id="SM00645">
    <property type="entry name" value="Pept_C1"/>
    <property type="match status" value="1"/>
</dbReference>
<evidence type="ECO:0000313" key="5">
    <source>
        <dbReference type="EMBL" id="AKO90287.1"/>
    </source>
</evidence>
<proteinExistence type="evidence at transcript level"/>
<feature type="signal peptide" evidence="3">
    <location>
        <begin position="1"/>
        <end position="16"/>
    </location>
</feature>
<dbReference type="Gene3D" id="3.90.70.10">
    <property type="entry name" value="Cysteine proteinases"/>
    <property type="match status" value="1"/>
</dbReference>
<dbReference type="Gene3D" id="1.10.287.2250">
    <property type="match status" value="1"/>
</dbReference>
<evidence type="ECO:0000256" key="1">
    <source>
        <dbReference type="ARBA" id="ARBA00008455"/>
    </source>
</evidence>
<evidence type="ECO:0000256" key="2">
    <source>
        <dbReference type="ARBA" id="ARBA00023157"/>
    </source>
</evidence>